<gene>
    <name evidence="2" type="ORF">MIPYR_20259</name>
</gene>
<sequence>MGFIMNGFSNSLGVLDKLVAALNAHDIDAVVACFAEDYRNRTPAHPDRGFVGRDQVRSNWIQIFAGVPDITAAVTRATVDGSQVWSEWVMTGARADAQLFDMRGVILFEIPAQSIQSATLYLELVDMSGEGPDQGVRSVLAAPPHSKEQS</sequence>
<accession>A0A1Y5NZJ9</accession>
<dbReference type="SUPFAM" id="SSF54427">
    <property type="entry name" value="NTF2-like"/>
    <property type="match status" value="1"/>
</dbReference>
<protein>
    <recommendedName>
        <fullName evidence="1">SnoaL-like domain-containing protein</fullName>
    </recommendedName>
</protein>
<organism evidence="2">
    <name type="scientific">uncultured Microbacterium sp</name>
    <dbReference type="NCBI Taxonomy" id="191216"/>
    <lineage>
        <taxon>Bacteria</taxon>
        <taxon>Bacillati</taxon>
        <taxon>Actinomycetota</taxon>
        <taxon>Actinomycetes</taxon>
        <taxon>Micrococcales</taxon>
        <taxon>Microbacteriaceae</taxon>
        <taxon>Microbacterium</taxon>
        <taxon>environmental samples</taxon>
    </lineage>
</organism>
<evidence type="ECO:0000313" key="2">
    <source>
        <dbReference type="EMBL" id="SBS71854.1"/>
    </source>
</evidence>
<feature type="domain" description="SnoaL-like" evidence="1">
    <location>
        <begin position="17"/>
        <end position="110"/>
    </location>
</feature>
<dbReference type="AlphaFoldDB" id="A0A1Y5NZJ9"/>
<dbReference type="Pfam" id="PF12680">
    <property type="entry name" value="SnoaL_2"/>
    <property type="match status" value="1"/>
</dbReference>
<reference evidence="2" key="1">
    <citation type="submission" date="2016-03" db="EMBL/GenBank/DDBJ databases">
        <authorList>
            <person name="Ploux O."/>
        </authorList>
    </citation>
    <scope>NUCLEOTIDE SEQUENCE</scope>
    <source>
        <strain evidence="2">UC1</strain>
    </source>
</reference>
<dbReference type="InterPro" id="IPR032710">
    <property type="entry name" value="NTF2-like_dom_sf"/>
</dbReference>
<dbReference type="InterPro" id="IPR037401">
    <property type="entry name" value="SnoaL-like"/>
</dbReference>
<dbReference type="EMBL" id="FLQR01000006">
    <property type="protein sequence ID" value="SBS71854.1"/>
    <property type="molecule type" value="Genomic_DNA"/>
</dbReference>
<proteinExistence type="predicted"/>
<dbReference type="Gene3D" id="3.10.450.50">
    <property type="match status" value="1"/>
</dbReference>
<name>A0A1Y5NZJ9_9MICO</name>
<evidence type="ECO:0000259" key="1">
    <source>
        <dbReference type="Pfam" id="PF12680"/>
    </source>
</evidence>